<dbReference type="InterPro" id="IPR000322">
    <property type="entry name" value="Glyco_hydro_31_TIM"/>
</dbReference>
<dbReference type="PANTHER" id="PTHR22762">
    <property type="entry name" value="ALPHA-GLUCOSIDASE"/>
    <property type="match status" value="1"/>
</dbReference>
<keyword evidence="2" id="KW-0326">Glycosidase</keyword>
<name>A0A914V119_9BILA</name>
<dbReference type="GO" id="GO:0005975">
    <property type="term" value="P:carbohydrate metabolic process"/>
    <property type="evidence" value="ECO:0007669"/>
    <property type="project" value="InterPro"/>
</dbReference>
<proteinExistence type="inferred from homology"/>
<sequence length="263" mass="29839">MYYTELPKDCDKAVQGFVEKCKQEHIPVDMFNLSSGYSTGSDGLRYIFNWDKNRFPDVKGWFKSMKAQGVLVCPNVKPGMLITHANYSEFKDYFIQKEDGNPFVGYWWGGPGSYIDFTNEKAREKYAQMLKANYLDHNCETIWNDNNEYDQVDPNTICNNEGKPIPSQAVKTAQSLMMSYTTKQVLLRANRNQRPFVVSRSGSAGIQRYAQTWAGDNATSWASLKFNMATMLNSGLSGLINTGCDVGGFVGPRPNEELFVRWV</sequence>
<dbReference type="WBParaSite" id="PSAMB.scaffold14317size1926.g35995.t1">
    <property type="protein sequence ID" value="PSAMB.scaffold14317size1926.g35995.t1"/>
    <property type="gene ID" value="PSAMB.scaffold14317size1926.g35995"/>
</dbReference>
<comment type="similarity">
    <text evidence="1 2">Belongs to the glycosyl hydrolase 31 family.</text>
</comment>
<dbReference type="Gene3D" id="3.20.20.80">
    <property type="entry name" value="Glycosidases"/>
    <property type="match status" value="1"/>
</dbReference>
<organism evidence="4 5">
    <name type="scientific">Plectus sambesii</name>
    <dbReference type="NCBI Taxonomy" id="2011161"/>
    <lineage>
        <taxon>Eukaryota</taxon>
        <taxon>Metazoa</taxon>
        <taxon>Ecdysozoa</taxon>
        <taxon>Nematoda</taxon>
        <taxon>Chromadorea</taxon>
        <taxon>Plectida</taxon>
        <taxon>Plectina</taxon>
        <taxon>Plectoidea</taxon>
        <taxon>Plectidae</taxon>
        <taxon>Plectus</taxon>
    </lineage>
</organism>
<dbReference type="InterPro" id="IPR017853">
    <property type="entry name" value="GH"/>
</dbReference>
<accession>A0A914V119</accession>
<evidence type="ECO:0000256" key="1">
    <source>
        <dbReference type="ARBA" id="ARBA00007806"/>
    </source>
</evidence>
<dbReference type="PANTHER" id="PTHR22762:SF165">
    <property type="entry name" value="PUTATIVE (AFU_ORTHOLOGUE AFUA_1G06560)-RELATED"/>
    <property type="match status" value="1"/>
</dbReference>
<evidence type="ECO:0000256" key="2">
    <source>
        <dbReference type="RuleBase" id="RU361185"/>
    </source>
</evidence>
<evidence type="ECO:0000313" key="4">
    <source>
        <dbReference type="Proteomes" id="UP000887566"/>
    </source>
</evidence>
<dbReference type="GO" id="GO:0004553">
    <property type="term" value="F:hydrolase activity, hydrolyzing O-glycosyl compounds"/>
    <property type="evidence" value="ECO:0007669"/>
    <property type="project" value="InterPro"/>
</dbReference>
<dbReference type="SUPFAM" id="SSF51445">
    <property type="entry name" value="(Trans)glycosidases"/>
    <property type="match status" value="1"/>
</dbReference>
<keyword evidence="4" id="KW-1185">Reference proteome</keyword>
<protein>
    <recommendedName>
        <fullName evidence="3">Glycoside hydrolase family 31 TIM barrel domain-containing protein</fullName>
    </recommendedName>
</protein>
<dbReference type="Pfam" id="PF01055">
    <property type="entry name" value="Glyco_hydro_31_2nd"/>
    <property type="match status" value="1"/>
</dbReference>
<dbReference type="Proteomes" id="UP000887566">
    <property type="component" value="Unplaced"/>
</dbReference>
<keyword evidence="2" id="KW-0378">Hydrolase</keyword>
<reference evidence="5" key="1">
    <citation type="submission" date="2022-11" db="UniProtKB">
        <authorList>
            <consortium name="WormBaseParasite"/>
        </authorList>
    </citation>
    <scope>IDENTIFICATION</scope>
</reference>
<dbReference type="AlphaFoldDB" id="A0A914V119"/>
<evidence type="ECO:0000313" key="5">
    <source>
        <dbReference type="WBParaSite" id="PSAMB.scaffold14317size1926.g35995.t1"/>
    </source>
</evidence>
<feature type="domain" description="Glycoside hydrolase family 31 TIM barrel" evidence="3">
    <location>
        <begin position="11"/>
        <end position="263"/>
    </location>
</feature>
<evidence type="ECO:0000259" key="3">
    <source>
        <dbReference type="Pfam" id="PF01055"/>
    </source>
</evidence>